<dbReference type="RefSeq" id="WP_215503771.1">
    <property type="nucleotide sequence ID" value="NZ_CP076361.1"/>
</dbReference>
<keyword evidence="4" id="KW-1185">Reference proteome</keyword>
<accession>A0A975S2M8</accession>
<gene>
    <name evidence="3" type="ORF">KM031_06800</name>
</gene>
<dbReference type="Pfam" id="PF00583">
    <property type="entry name" value="Acetyltransf_1"/>
    <property type="match status" value="1"/>
</dbReference>
<dbReference type="InterPro" id="IPR050769">
    <property type="entry name" value="NAT_camello-type"/>
</dbReference>
<dbReference type="Gene3D" id="3.40.630.30">
    <property type="match status" value="1"/>
</dbReference>
<evidence type="ECO:0000259" key="2">
    <source>
        <dbReference type="PROSITE" id="PS51186"/>
    </source>
</evidence>
<evidence type="ECO:0000313" key="4">
    <source>
        <dbReference type="Proteomes" id="UP000679352"/>
    </source>
</evidence>
<evidence type="ECO:0000256" key="1">
    <source>
        <dbReference type="ARBA" id="ARBA00022679"/>
    </source>
</evidence>
<feature type="domain" description="N-acetyltransferase" evidence="2">
    <location>
        <begin position="1"/>
        <end position="159"/>
    </location>
</feature>
<sequence>MILADQFFPGALGGIAALHGAHYARHWGFGTVFEAKVAAELAVFACRQAPGDLVLLGRDDAGLAASLILDLNDPASGPRGAHLRWFIVSDRCRGSGIGRKMLAQAMRHADAQSSGKAWLTTFAGLDAARHLYESAGFRLAVEAEGEAWGSRVVEQEFHRG</sequence>
<dbReference type="Proteomes" id="UP000679352">
    <property type="component" value="Chromosome"/>
</dbReference>
<dbReference type="InterPro" id="IPR000182">
    <property type="entry name" value="GNAT_dom"/>
</dbReference>
<dbReference type="EMBL" id="CP076361">
    <property type="protein sequence ID" value="QWK91581.1"/>
    <property type="molecule type" value="Genomic_DNA"/>
</dbReference>
<dbReference type="PROSITE" id="PS51186">
    <property type="entry name" value="GNAT"/>
    <property type="match status" value="1"/>
</dbReference>
<dbReference type="GO" id="GO:0008080">
    <property type="term" value="F:N-acetyltransferase activity"/>
    <property type="evidence" value="ECO:0007669"/>
    <property type="project" value="InterPro"/>
</dbReference>
<name>A0A975S2M8_9RHOB</name>
<dbReference type="PANTHER" id="PTHR13947">
    <property type="entry name" value="GNAT FAMILY N-ACETYLTRANSFERASE"/>
    <property type="match status" value="1"/>
</dbReference>
<proteinExistence type="predicted"/>
<dbReference type="KEGG" id="gfu:KM031_06800"/>
<dbReference type="InterPro" id="IPR016181">
    <property type="entry name" value="Acyl_CoA_acyltransferase"/>
</dbReference>
<dbReference type="AlphaFoldDB" id="A0A975S2M8"/>
<dbReference type="SUPFAM" id="SSF55729">
    <property type="entry name" value="Acyl-CoA N-acyltransferases (Nat)"/>
    <property type="match status" value="1"/>
</dbReference>
<organism evidence="3 4">
    <name type="scientific">Gemmobacter fulvus</name>
    <dbReference type="NCBI Taxonomy" id="2840474"/>
    <lineage>
        <taxon>Bacteria</taxon>
        <taxon>Pseudomonadati</taxon>
        <taxon>Pseudomonadota</taxon>
        <taxon>Alphaproteobacteria</taxon>
        <taxon>Rhodobacterales</taxon>
        <taxon>Paracoccaceae</taxon>
        <taxon>Gemmobacter</taxon>
    </lineage>
</organism>
<protein>
    <submittedName>
        <fullName evidence="3">GNAT family N-acetyltransferase</fullName>
    </submittedName>
</protein>
<reference evidence="3" key="1">
    <citation type="submission" date="2021-06" db="EMBL/GenBank/DDBJ databases">
        <title>Direct submission.</title>
        <authorList>
            <person name="Lee C.-S."/>
            <person name="Jin L."/>
        </authorList>
    </citation>
    <scope>NUCLEOTIDE SEQUENCE</scope>
    <source>
        <strain evidence="3">Con5</strain>
    </source>
</reference>
<dbReference type="CDD" id="cd04301">
    <property type="entry name" value="NAT_SF"/>
    <property type="match status" value="1"/>
</dbReference>
<evidence type="ECO:0000313" key="3">
    <source>
        <dbReference type="EMBL" id="QWK91581.1"/>
    </source>
</evidence>
<keyword evidence="1" id="KW-0808">Transferase</keyword>
<dbReference type="PANTHER" id="PTHR13947:SF37">
    <property type="entry name" value="LD18367P"/>
    <property type="match status" value="1"/>
</dbReference>